<dbReference type="AlphaFoldDB" id="C5KPD5"/>
<sequence length="95" mass="10667">MQIITRSPGDNLVCDEDVMATMDESDTVLGLSNIVDSDVNDDDDGNDRVLKDKPMFAVSDDPITHIVYQSEWYCITTNETSTGDHYFAADIRIQF</sequence>
<dbReference type="RefSeq" id="XP_002781863.1">
    <property type="nucleotide sequence ID" value="XM_002781817.1"/>
</dbReference>
<protein>
    <submittedName>
        <fullName evidence="1">Uncharacterized protein</fullName>
    </submittedName>
</protein>
<organism evidence="2">
    <name type="scientific">Perkinsus marinus (strain ATCC 50983 / TXsc)</name>
    <dbReference type="NCBI Taxonomy" id="423536"/>
    <lineage>
        <taxon>Eukaryota</taxon>
        <taxon>Sar</taxon>
        <taxon>Alveolata</taxon>
        <taxon>Perkinsozoa</taxon>
        <taxon>Perkinsea</taxon>
        <taxon>Perkinsida</taxon>
        <taxon>Perkinsidae</taxon>
        <taxon>Perkinsus</taxon>
    </lineage>
</organism>
<dbReference type="GeneID" id="9042873"/>
<dbReference type="EMBL" id="GG675033">
    <property type="protein sequence ID" value="EER13658.1"/>
    <property type="molecule type" value="Genomic_DNA"/>
</dbReference>
<feature type="non-terminal residue" evidence="1">
    <location>
        <position position="95"/>
    </location>
</feature>
<keyword evidence="2" id="KW-1185">Reference proteome</keyword>
<proteinExistence type="predicted"/>
<accession>C5KPD5</accession>
<evidence type="ECO:0000313" key="1">
    <source>
        <dbReference type="EMBL" id="EER13658.1"/>
    </source>
</evidence>
<name>C5KPD5_PERM5</name>
<reference evidence="1 2" key="1">
    <citation type="submission" date="2008-07" db="EMBL/GenBank/DDBJ databases">
        <authorList>
            <person name="El-Sayed N."/>
            <person name="Caler E."/>
            <person name="Inman J."/>
            <person name="Amedeo P."/>
            <person name="Hass B."/>
            <person name="Wortman J."/>
        </authorList>
    </citation>
    <scope>NUCLEOTIDE SEQUENCE [LARGE SCALE GENOMIC DNA]</scope>
    <source>
        <strain evidence="2">ATCC 50983 / TXsc</strain>
    </source>
</reference>
<gene>
    <name evidence="1" type="ORF">Pmar_PMAR013953</name>
</gene>
<dbReference type="InParanoid" id="C5KPD5"/>
<dbReference type="Proteomes" id="UP000007800">
    <property type="component" value="Unassembled WGS sequence"/>
</dbReference>
<evidence type="ECO:0000313" key="2">
    <source>
        <dbReference type="Proteomes" id="UP000007800"/>
    </source>
</evidence>